<dbReference type="InterPro" id="IPR050053">
    <property type="entry name" value="ATPase_alpha/beta_chains"/>
</dbReference>
<evidence type="ECO:0000313" key="19">
    <source>
        <dbReference type="EMBL" id="GAB77752.1"/>
    </source>
</evidence>
<dbReference type="GO" id="GO:0046933">
    <property type="term" value="F:proton-transporting ATP synthase activity, rotational mechanism"/>
    <property type="evidence" value="ECO:0007669"/>
    <property type="project" value="TreeGrafter"/>
</dbReference>
<dbReference type="FunFam" id="3.40.50.300:FF:002432">
    <property type="entry name" value="ATP synthase subunit alpha, mitochondrial"/>
    <property type="match status" value="1"/>
</dbReference>
<protein>
    <submittedName>
        <fullName evidence="19">Flagellum-specific ATP synthase</fullName>
    </submittedName>
</protein>
<keyword evidence="15" id="KW-0066">ATP synthesis</keyword>
<evidence type="ECO:0000256" key="16">
    <source>
        <dbReference type="ARBA" id="ARBA00026013"/>
    </source>
</evidence>
<evidence type="ECO:0000313" key="20">
    <source>
        <dbReference type="Proteomes" id="UP000008495"/>
    </source>
</evidence>
<dbReference type="InterPro" id="IPR000194">
    <property type="entry name" value="ATPase_F1/V1/A1_a/bsu_nucl-bd"/>
</dbReference>
<keyword evidence="9" id="KW-0067">ATP-binding</keyword>
<dbReference type="InterPro" id="IPR003593">
    <property type="entry name" value="AAA+_ATPase"/>
</dbReference>
<evidence type="ECO:0000256" key="13">
    <source>
        <dbReference type="ARBA" id="ARBA00023136"/>
    </source>
</evidence>
<gene>
    <name evidence="19" type="primary">fliI</name>
    <name evidence="19" type="ORF">AUCHE_06_00240</name>
</gene>
<comment type="similarity">
    <text evidence="3">Belongs to the ATPase alpha/beta chains family.</text>
</comment>
<feature type="domain" description="AAA+ ATPase" evidence="18">
    <location>
        <begin position="148"/>
        <end position="329"/>
    </location>
</feature>
<dbReference type="GO" id="GO:0016887">
    <property type="term" value="F:ATP hydrolysis activity"/>
    <property type="evidence" value="ECO:0007669"/>
    <property type="project" value="InterPro"/>
</dbReference>
<evidence type="ECO:0000259" key="18">
    <source>
        <dbReference type="SMART" id="SM00382"/>
    </source>
</evidence>
<keyword evidence="6" id="KW-0963">Cytoplasm</keyword>
<comment type="subcellular location">
    <subcellularLocation>
        <location evidence="2">Cytoplasm</location>
    </subcellularLocation>
    <subcellularLocation>
        <location evidence="1">Membrane</location>
    </subcellularLocation>
</comment>
<evidence type="ECO:0000256" key="5">
    <source>
        <dbReference type="ARBA" id="ARBA00022475"/>
    </source>
</evidence>
<dbReference type="InterPro" id="IPR005714">
    <property type="entry name" value="ATPase_T3SS_FliI/YscN"/>
</dbReference>
<dbReference type="PANTHER" id="PTHR15184">
    <property type="entry name" value="ATP SYNTHASE"/>
    <property type="match status" value="1"/>
</dbReference>
<dbReference type="InterPro" id="IPR027417">
    <property type="entry name" value="P-loop_NTPase"/>
</dbReference>
<dbReference type="PROSITE" id="PS00152">
    <property type="entry name" value="ATPASE_ALPHA_BETA"/>
    <property type="match status" value="1"/>
</dbReference>
<keyword evidence="20" id="KW-1185">Reference proteome</keyword>
<evidence type="ECO:0000256" key="12">
    <source>
        <dbReference type="ARBA" id="ARBA00023065"/>
    </source>
</evidence>
<dbReference type="PANTHER" id="PTHR15184:SF9">
    <property type="entry name" value="SPI-1 TYPE 3 SECRETION SYSTEM ATPASE"/>
    <property type="match status" value="1"/>
</dbReference>
<keyword evidence="5" id="KW-1003">Cell membrane</keyword>
<accession>K6W7E6</accession>
<dbReference type="InterPro" id="IPR040627">
    <property type="entry name" value="T3SS_ATPase_C"/>
</dbReference>
<evidence type="ECO:0000256" key="14">
    <source>
        <dbReference type="ARBA" id="ARBA00023196"/>
    </source>
</evidence>
<sequence length="428" mass="45057">MEQLCAAARPTISGKVVSAVGLSIEIAGLELGVGEAVRIIGDEGPIMAEVVALGDGRATCMPISDLRGVRSGCPVQSTGGPLRVPVGRGLLGRVVNALGEPMDGRGALGNVQLVSSTGIPPAAMQRDRIDTPMPLGVRAIDAMIPCGRGQRLGIFAGSGVGKSSLLSMIVKGTTAPVCVLALVGERGREVREFVEGDLGPEGLRRAVVVVATSDEPALVRLRAAFTATRIAEWFRDQGQDVVLCMDSVTRVAMAQREVGLASGEPPATRGYPPSVFGLMPRLLERAGTAPTGSITGLYTVLVDGDDLNDPIADNVRSILDGHIVLSRRLATSGHFPAIDVLESISRAEKAITTREQRADSVTIRQLLAAKRDAKDLIEIGAYVAGSNPQVDRALRQSTDIDGFLRQDLEDLTPAETTWSWLHQLAAAE</sequence>
<organism evidence="19 20">
    <name type="scientific">Austwickia chelonae NBRC 105200</name>
    <dbReference type="NCBI Taxonomy" id="1184607"/>
    <lineage>
        <taxon>Bacteria</taxon>
        <taxon>Bacillati</taxon>
        <taxon>Actinomycetota</taxon>
        <taxon>Actinomycetes</taxon>
        <taxon>Micrococcales</taxon>
        <taxon>Dermatophilaceae</taxon>
        <taxon>Austwickia</taxon>
    </lineage>
</organism>
<keyword evidence="8" id="KW-0375">Hydrogen ion transport</keyword>
<comment type="catalytic activity">
    <reaction evidence="17">
        <text>ATP + H2O + cellular proteinSide 1 = ADP + phosphate + cellular proteinSide 2.</text>
        <dbReference type="EC" id="7.4.2.8"/>
    </reaction>
</comment>
<dbReference type="GO" id="GO:0005524">
    <property type="term" value="F:ATP binding"/>
    <property type="evidence" value="ECO:0007669"/>
    <property type="project" value="UniProtKB-KW"/>
</dbReference>
<evidence type="ECO:0000256" key="15">
    <source>
        <dbReference type="ARBA" id="ARBA00023310"/>
    </source>
</evidence>
<comment type="subunit">
    <text evidence="16">F-type ATPases have 2 components, CF(1) - the catalytic core - and CF(0) - the membrane proton channel. CF(1) has five subunits: alpha(3), beta(3), gamma(1), delta(1), epsilon(1). CF(0) has four main subunits: a(1), b(1), b'(1) and c(9-12).</text>
</comment>
<evidence type="ECO:0000256" key="10">
    <source>
        <dbReference type="ARBA" id="ARBA00022927"/>
    </source>
</evidence>
<keyword evidence="4" id="KW-0813">Transport</keyword>
<dbReference type="Pfam" id="PF18269">
    <property type="entry name" value="T3SS_ATPase_C"/>
    <property type="match status" value="1"/>
</dbReference>
<dbReference type="GO" id="GO:0005737">
    <property type="term" value="C:cytoplasm"/>
    <property type="evidence" value="ECO:0007669"/>
    <property type="project" value="UniProtKB-SubCell"/>
</dbReference>
<evidence type="ECO:0000256" key="3">
    <source>
        <dbReference type="ARBA" id="ARBA00008936"/>
    </source>
</evidence>
<dbReference type="GO" id="GO:0008564">
    <property type="term" value="F:protein-exporting ATPase activity"/>
    <property type="evidence" value="ECO:0007669"/>
    <property type="project" value="UniProtKB-EC"/>
</dbReference>
<dbReference type="InterPro" id="IPR020003">
    <property type="entry name" value="ATPase_a/bsu_AS"/>
</dbReference>
<dbReference type="AlphaFoldDB" id="K6W7E6"/>
<evidence type="ECO:0000256" key="6">
    <source>
        <dbReference type="ARBA" id="ARBA00022490"/>
    </source>
</evidence>
<dbReference type="Pfam" id="PF00006">
    <property type="entry name" value="ATP-synt_ab"/>
    <property type="match status" value="1"/>
</dbReference>
<dbReference type="InterPro" id="IPR004100">
    <property type="entry name" value="ATPase_F1/V1/A1_a/bsu_N"/>
</dbReference>
<dbReference type="Gene3D" id="3.40.50.12240">
    <property type="match status" value="1"/>
</dbReference>
<reference evidence="19 20" key="1">
    <citation type="submission" date="2012-08" db="EMBL/GenBank/DDBJ databases">
        <title>Whole genome shotgun sequence of Austwickia chelonae NBRC 105200.</title>
        <authorList>
            <person name="Yoshida I."/>
            <person name="Hosoyama A."/>
            <person name="Tsuchikane K."/>
            <person name="Katsumata H."/>
            <person name="Ando Y."/>
            <person name="Ohji S."/>
            <person name="Hamada M."/>
            <person name="Tamura T."/>
            <person name="Yamazoe A."/>
            <person name="Yamazaki S."/>
            <person name="Fujita N."/>
        </authorList>
    </citation>
    <scope>NUCLEOTIDE SEQUENCE [LARGE SCALE GENOMIC DNA]</scope>
    <source>
        <strain evidence="19 20">NBRC 105200</strain>
    </source>
</reference>
<keyword evidence="7" id="KW-0547">Nucleotide-binding</keyword>
<evidence type="ECO:0000256" key="4">
    <source>
        <dbReference type="ARBA" id="ARBA00022448"/>
    </source>
</evidence>
<keyword evidence="14" id="KW-0139">CF(1)</keyword>
<dbReference type="Proteomes" id="UP000008495">
    <property type="component" value="Unassembled WGS sequence"/>
</dbReference>
<keyword evidence="10" id="KW-0653">Protein transport</keyword>
<keyword evidence="13" id="KW-0472">Membrane</keyword>
<evidence type="ECO:0000256" key="1">
    <source>
        <dbReference type="ARBA" id="ARBA00004370"/>
    </source>
</evidence>
<evidence type="ECO:0000256" key="8">
    <source>
        <dbReference type="ARBA" id="ARBA00022781"/>
    </source>
</evidence>
<dbReference type="FunFam" id="3.40.50.12240:FF:000002">
    <property type="entry name" value="Flagellum-specific ATP synthase FliI"/>
    <property type="match status" value="1"/>
</dbReference>
<proteinExistence type="inferred from homology"/>
<dbReference type="CDD" id="cd01136">
    <property type="entry name" value="ATPase_flagellum-secretory_path_III"/>
    <property type="match status" value="1"/>
</dbReference>
<name>K6W7E6_9MICO</name>
<dbReference type="SUPFAM" id="SSF52540">
    <property type="entry name" value="P-loop containing nucleoside triphosphate hydrolases"/>
    <property type="match status" value="1"/>
</dbReference>
<evidence type="ECO:0000256" key="7">
    <source>
        <dbReference type="ARBA" id="ARBA00022741"/>
    </source>
</evidence>
<evidence type="ECO:0000256" key="17">
    <source>
        <dbReference type="ARBA" id="ARBA00034006"/>
    </source>
</evidence>
<dbReference type="STRING" id="100225.SAMN05421595_0256"/>
<keyword evidence="11" id="KW-1278">Translocase</keyword>
<dbReference type="GO" id="GO:0030254">
    <property type="term" value="P:protein secretion by the type III secretion system"/>
    <property type="evidence" value="ECO:0007669"/>
    <property type="project" value="InterPro"/>
</dbReference>
<dbReference type="SMART" id="SM00382">
    <property type="entry name" value="AAA"/>
    <property type="match status" value="1"/>
</dbReference>
<dbReference type="GO" id="GO:0045259">
    <property type="term" value="C:proton-transporting ATP synthase complex"/>
    <property type="evidence" value="ECO:0007669"/>
    <property type="project" value="UniProtKB-KW"/>
</dbReference>
<dbReference type="NCBIfam" id="TIGR01026">
    <property type="entry name" value="fliI_yscN"/>
    <property type="match status" value="1"/>
</dbReference>
<dbReference type="EMBL" id="BAGZ01000006">
    <property type="protein sequence ID" value="GAB77752.1"/>
    <property type="molecule type" value="Genomic_DNA"/>
</dbReference>
<evidence type="ECO:0000256" key="9">
    <source>
        <dbReference type="ARBA" id="ARBA00022840"/>
    </source>
</evidence>
<dbReference type="Pfam" id="PF02874">
    <property type="entry name" value="ATP-synt_ab_N"/>
    <property type="match status" value="1"/>
</dbReference>
<keyword evidence="12" id="KW-0406">Ion transport</keyword>
<dbReference type="eggNOG" id="COG1157">
    <property type="taxonomic scope" value="Bacteria"/>
</dbReference>
<evidence type="ECO:0000256" key="11">
    <source>
        <dbReference type="ARBA" id="ARBA00022967"/>
    </source>
</evidence>
<dbReference type="GO" id="GO:0030257">
    <property type="term" value="C:type III protein secretion system complex"/>
    <property type="evidence" value="ECO:0007669"/>
    <property type="project" value="InterPro"/>
</dbReference>
<comment type="caution">
    <text evidence="19">The sequence shown here is derived from an EMBL/GenBank/DDBJ whole genome shotgun (WGS) entry which is preliminary data.</text>
</comment>
<evidence type="ECO:0000256" key="2">
    <source>
        <dbReference type="ARBA" id="ARBA00004496"/>
    </source>
</evidence>